<dbReference type="Gene3D" id="3.40.50.2300">
    <property type="match status" value="2"/>
</dbReference>
<gene>
    <name evidence="6" type="ORF">FB562_2177</name>
</gene>
<comment type="similarity">
    <text evidence="1">Belongs to the leucine-binding protein family.</text>
</comment>
<evidence type="ECO:0000259" key="5">
    <source>
        <dbReference type="Pfam" id="PF13458"/>
    </source>
</evidence>
<evidence type="ECO:0000313" key="7">
    <source>
        <dbReference type="Proteomes" id="UP000317998"/>
    </source>
</evidence>
<organism evidence="6 7">
    <name type="scientific">Homoserinimonas aerilata</name>
    <dbReference type="NCBI Taxonomy" id="1162970"/>
    <lineage>
        <taxon>Bacteria</taxon>
        <taxon>Bacillati</taxon>
        <taxon>Actinomycetota</taxon>
        <taxon>Actinomycetes</taxon>
        <taxon>Micrococcales</taxon>
        <taxon>Microbacteriaceae</taxon>
        <taxon>Homoserinimonas</taxon>
    </lineage>
</organism>
<evidence type="ECO:0000256" key="1">
    <source>
        <dbReference type="ARBA" id="ARBA00010062"/>
    </source>
</evidence>
<keyword evidence="7" id="KW-1185">Reference proteome</keyword>
<dbReference type="Pfam" id="PF13458">
    <property type="entry name" value="Peripla_BP_6"/>
    <property type="match status" value="1"/>
</dbReference>
<keyword evidence="2" id="KW-0813">Transport</keyword>
<keyword evidence="4" id="KW-0029">Amino-acid transport</keyword>
<dbReference type="PANTHER" id="PTHR30483">
    <property type="entry name" value="LEUCINE-SPECIFIC-BINDING PROTEIN"/>
    <property type="match status" value="1"/>
</dbReference>
<dbReference type="InterPro" id="IPR028082">
    <property type="entry name" value="Peripla_BP_I"/>
</dbReference>
<dbReference type="PANTHER" id="PTHR30483:SF6">
    <property type="entry name" value="PERIPLASMIC BINDING PROTEIN OF ABC TRANSPORTER FOR NATURAL AMINO ACIDS"/>
    <property type="match status" value="1"/>
</dbReference>
<evidence type="ECO:0000256" key="3">
    <source>
        <dbReference type="ARBA" id="ARBA00022729"/>
    </source>
</evidence>
<reference evidence="6 7" key="1">
    <citation type="submission" date="2019-06" db="EMBL/GenBank/DDBJ databases">
        <title>Sequencing the genomes of 1000 actinobacteria strains.</title>
        <authorList>
            <person name="Klenk H.-P."/>
        </authorList>
    </citation>
    <scope>NUCLEOTIDE SEQUENCE [LARGE SCALE GENOMIC DNA]</scope>
    <source>
        <strain evidence="6 7">DSM 26477</strain>
    </source>
</reference>
<dbReference type="GO" id="GO:0006865">
    <property type="term" value="P:amino acid transport"/>
    <property type="evidence" value="ECO:0007669"/>
    <property type="project" value="UniProtKB-KW"/>
</dbReference>
<feature type="domain" description="Leucine-binding protein" evidence="5">
    <location>
        <begin position="53"/>
        <end position="385"/>
    </location>
</feature>
<dbReference type="InterPro" id="IPR051010">
    <property type="entry name" value="BCAA_transport"/>
</dbReference>
<protein>
    <submittedName>
        <fullName evidence="6">Amino acid/amide ABC transporter substrate-binding protein (HAAT family)</fullName>
    </submittedName>
</protein>
<evidence type="ECO:0000313" key="6">
    <source>
        <dbReference type="EMBL" id="TQL46653.1"/>
    </source>
</evidence>
<dbReference type="AlphaFoldDB" id="A0A542YEY0"/>
<dbReference type="EMBL" id="VFOM01000002">
    <property type="protein sequence ID" value="TQL46653.1"/>
    <property type="molecule type" value="Genomic_DNA"/>
</dbReference>
<dbReference type="RefSeq" id="WP_141881305.1">
    <property type="nucleotide sequence ID" value="NZ_VFOM01000002.1"/>
</dbReference>
<dbReference type="OrthoDB" id="7337537at2"/>
<comment type="caution">
    <text evidence="6">The sequence shown here is derived from an EMBL/GenBank/DDBJ whole genome shotgun (WGS) entry which is preliminary data.</text>
</comment>
<accession>A0A542YEY0</accession>
<evidence type="ECO:0000256" key="4">
    <source>
        <dbReference type="ARBA" id="ARBA00022970"/>
    </source>
</evidence>
<name>A0A542YEY0_9MICO</name>
<sequence length="409" mass="42550">METTHSVRAGRGMISLRRTTGIVAAFALTASLAACSGGAIGGGGDEGTNGAFKVGLIAPLTGPVVQEATAMQRGFELAIAKINDEGGVLGQPVEFVMVDDQADAAKSTQLAQRLINQDEVDYIFGTVPGDTTAAVAQVAESAKVPFSSAILGNAGICGEYFFPFGEPNASLLNGLLPQMIAGHGTSVALIGNDYAFPRGYFEDARTLLEDLGASVVLEEYSPLGTADWQPVISKINAASPDWVLTAVVGSDATALVTQADQAGVLDSMGFTGVSLIADFYPGLTERTHGLSLVGRYSDQLDNDANREFVEAFRSTYNFNDPIPSVAANAYEGMLMIAAAVEKAGSTDGAEIVKALAEVEVSDGVFGNGSFSDDRFFMTETARFEIGEGGAYTPVETFAADLEGITPQCA</sequence>
<dbReference type="Proteomes" id="UP000317998">
    <property type="component" value="Unassembled WGS sequence"/>
</dbReference>
<dbReference type="SUPFAM" id="SSF53822">
    <property type="entry name" value="Periplasmic binding protein-like I"/>
    <property type="match status" value="1"/>
</dbReference>
<dbReference type="PRINTS" id="PR00337">
    <property type="entry name" value="LEUILEVALBP"/>
</dbReference>
<dbReference type="InterPro" id="IPR028081">
    <property type="entry name" value="Leu-bd"/>
</dbReference>
<dbReference type="InterPro" id="IPR000709">
    <property type="entry name" value="Leu_Ile_Val-bd"/>
</dbReference>
<evidence type="ECO:0000256" key="2">
    <source>
        <dbReference type="ARBA" id="ARBA00022448"/>
    </source>
</evidence>
<keyword evidence="3" id="KW-0732">Signal</keyword>
<proteinExistence type="inferred from homology"/>